<keyword evidence="1" id="KW-0812">Transmembrane</keyword>
<feature type="transmembrane region" description="Helical" evidence="1">
    <location>
        <begin position="171"/>
        <end position="191"/>
    </location>
</feature>
<feature type="transmembrane region" description="Helical" evidence="1">
    <location>
        <begin position="118"/>
        <end position="139"/>
    </location>
</feature>
<keyword evidence="3" id="KW-1185">Reference proteome</keyword>
<name>A0A1G8DL44_9PSED</name>
<protein>
    <recommendedName>
        <fullName evidence="4">Ceramidase</fullName>
    </recommendedName>
</protein>
<evidence type="ECO:0000256" key="1">
    <source>
        <dbReference type="SAM" id="Phobius"/>
    </source>
</evidence>
<gene>
    <name evidence="2" type="ORF">SAMN05216272_10218</name>
</gene>
<evidence type="ECO:0000313" key="2">
    <source>
        <dbReference type="EMBL" id="SDH58179.1"/>
    </source>
</evidence>
<keyword evidence="1" id="KW-0472">Membrane</keyword>
<dbReference type="OrthoDB" id="6088058at2"/>
<organism evidence="2 3">
    <name type="scientific">Pseudomonas panipatensis</name>
    <dbReference type="NCBI Taxonomy" id="428992"/>
    <lineage>
        <taxon>Bacteria</taxon>
        <taxon>Pseudomonadati</taxon>
        <taxon>Pseudomonadota</taxon>
        <taxon>Gammaproteobacteria</taxon>
        <taxon>Pseudomonadales</taxon>
        <taxon>Pseudomonadaceae</taxon>
        <taxon>Pseudomonas</taxon>
    </lineage>
</organism>
<feature type="transmembrane region" description="Helical" evidence="1">
    <location>
        <begin position="146"/>
        <end position="165"/>
    </location>
</feature>
<proteinExistence type="predicted"/>
<keyword evidence="1" id="KW-1133">Transmembrane helix</keyword>
<feature type="transmembrane region" description="Helical" evidence="1">
    <location>
        <begin position="21"/>
        <end position="40"/>
    </location>
</feature>
<dbReference type="RefSeq" id="WP_139199033.1">
    <property type="nucleotide sequence ID" value="NZ_FNDS01000002.1"/>
</dbReference>
<accession>A0A1G8DL44</accession>
<dbReference type="AlphaFoldDB" id="A0A1G8DL44"/>
<reference evidence="3" key="1">
    <citation type="submission" date="2016-10" db="EMBL/GenBank/DDBJ databases">
        <authorList>
            <person name="Varghese N."/>
            <person name="Submissions S."/>
        </authorList>
    </citation>
    <scope>NUCLEOTIDE SEQUENCE [LARGE SCALE GENOMIC DNA]</scope>
    <source>
        <strain evidence="3">CCM 7469</strain>
    </source>
</reference>
<sequence length="262" mass="27619">MSLSRNTASSPNPQRKGAGTDLLLGFALVLVILAMFGPRIDQAVHYHALADQRSLFGLAHALDVLSNLPFVLLGLLGLGNLRRIEQPLWSGLAATLAIGLLLTGLGSAWYHLQPDDQGLLWDRIGMGVSFAGVLGLAIADRAGLRAGYGAVALVLLGSALALWAWRASGNLLAWVILQGGGMLLLVLLAGCRTQPGGYAFRLGQCVLLYALAKLCELADAPLYQLSGELISGHSLKHLLAALAVLPLLLALQRNRDTPTLLG</sequence>
<dbReference type="PANTHER" id="PTHR34368">
    <property type="entry name" value="OS01G0962200 PROTEIN"/>
    <property type="match status" value="1"/>
</dbReference>
<dbReference type="EMBL" id="FNDS01000002">
    <property type="protein sequence ID" value="SDH58179.1"/>
    <property type="molecule type" value="Genomic_DNA"/>
</dbReference>
<feature type="transmembrane region" description="Helical" evidence="1">
    <location>
        <begin position="55"/>
        <end position="76"/>
    </location>
</feature>
<dbReference type="STRING" id="428992.SAMN05216272_10218"/>
<evidence type="ECO:0008006" key="4">
    <source>
        <dbReference type="Google" id="ProtNLM"/>
    </source>
</evidence>
<dbReference type="PANTHER" id="PTHR34368:SF1">
    <property type="entry name" value="OS01G0962200 PROTEIN"/>
    <property type="match status" value="1"/>
</dbReference>
<dbReference type="Proteomes" id="UP000199636">
    <property type="component" value="Unassembled WGS sequence"/>
</dbReference>
<evidence type="ECO:0000313" key="3">
    <source>
        <dbReference type="Proteomes" id="UP000199636"/>
    </source>
</evidence>
<feature type="transmembrane region" description="Helical" evidence="1">
    <location>
        <begin position="88"/>
        <end position="112"/>
    </location>
</feature>